<name>A0A0E3BS28_9BURK</name>
<dbReference type="EMBL" id="AWTP01000122">
    <property type="protein sequence ID" value="KGH08708.1"/>
    <property type="molecule type" value="Genomic_DNA"/>
</dbReference>
<proteinExistence type="predicted"/>
<evidence type="ECO:0000313" key="2">
    <source>
        <dbReference type="Proteomes" id="UP000029549"/>
    </source>
</evidence>
<evidence type="ECO:0000313" key="1">
    <source>
        <dbReference type="EMBL" id="KGH08708.1"/>
    </source>
</evidence>
<dbReference type="RefSeq" id="WP_034394698.1">
    <property type="nucleotide sequence ID" value="NZ_AWTM01000098.1"/>
</dbReference>
<gene>
    <name evidence="1" type="ORF">P608_17465</name>
</gene>
<sequence>MFALLGDIQFDLITYFDGMDAQFGADFAEHPLIEGKPRLQWVGDRLDEFRIDLSFHAWFCQPEAELVRLRQALQAHMAMSFVLGNGDYKGWFVLTDVQAMSRQTDQYGTLTCLEATITLREYVGDKNNPLPPPAVRPKLAPAAAQANPISAASGAAGLAGLASAANTVRDGVRQAVTLANQAQSSLRVVSDGVRLAQQLRSNPLAALGRVPALMTGLGQVAGPLAALSPTIAGLSSQLPEVSGIVRSATNALGAIRNGQSALSLSTVTNVVGRLDYLAGQVNTAGDALASAAPAISKLTAKVVTRLI</sequence>
<reference evidence="1 2" key="1">
    <citation type="submission" date="2013-09" db="EMBL/GenBank/DDBJ databases">
        <title>High correlation between genotypes and phenotypes of environmental bacteria Comamonas testosteroni strains.</title>
        <authorList>
            <person name="Liu L."/>
            <person name="Zhu W."/>
            <person name="Xia X."/>
            <person name="Xu B."/>
            <person name="Luo M."/>
            <person name="Wang G."/>
        </authorList>
    </citation>
    <scope>NUCLEOTIDE SEQUENCE [LARGE SCALE GENOMIC DNA]</scope>
    <source>
        <strain evidence="1 2">DF2</strain>
    </source>
</reference>
<dbReference type="AlphaFoldDB" id="A0A0E3BS28"/>
<organism evidence="1 2">
    <name type="scientific">Comamonas thiooxydans</name>
    <dbReference type="NCBI Taxonomy" id="363952"/>
    <lineage>
        <taxon>Bacteria</taxon>
        <taxon>Pseudomonadati</taxon>
        <taxon>Pseudomonadota</taxon>
        <taxon>Betaproteobacteria</taxon>
        <taxon>Burkholderiales</taxon>
        <taxon>Comamonadaceae</taxon>
        <taxon>Comamonas</taxon>
    </lineage>
</organism>
<dbReference type="InterPro" id="IPR009734">
    <property type="entry name" value="Myoviridae_GpU"/>
</dbReference>
<accession>A0A0E3BS28</accession>
<dbReference type="Pfam" id="PF06995">
    <property type="entry name" value="Phage_P2_GpU"/>
    <property type="match status" value="1"/>
</dbReference>
<comment type="caution">
    <text evidence="1">The sequence shown here is derived from an EMBL/GenBank/DDBJ whole genome shotgun (WGS) entry which is preliminary data.</text>
</comment>
<dbReference type="PATRIC" id="fig|285.48.peg.3632"/>
<protein>
    <submittedName>
        <fullName evidence="1">Uncharacterized protein</fullName>
    </submittedName>
</protein>
<dbReference type="Proteomes" id="UP000029549">
    <property type="component" value="Unassembled WGS sequence"/>
</dbReference>
<keyword evidence="2" id="KW-1185">Reference proteome</keyword>